<name>A0AAE1CKU6_9GAST</name>
<sequence length="164" mass="19152">MMENLSSWTSAASCDSLYRSLGVSTSPPTGPGEPVVVDQCSLLRLTLPIARCEHQSSHWTRRTCRRGPVQPPATHSTDRSIFDSYSAVWRPRVSVEYKYRFNSYTAVWRPRVSVEYKYRFNSYSAVWRPRVSVEYKHRCNSYSAVWRPRVSVEYKYRFNSYTAV</sequence>
<evidence type="ECO:0000313" key="2">
    <source>
        <dbReference type="Proteomes" id="UP001283361"/>
    </source>
</evidence>
<gene>
    <name evidence="1" type="ORF">RRG08_033634</name>
</gene>
<dbReference type="Proteomes" id="UP001283361">
    <property type="component" value="Unassembled WGS sequence"/>
</dbReference>
<reference evidence="1" key="1">
    <citation type="journal article" date="2023" name="G3 (Bethesda)">
        <title>A reference genome for the long-term kleptoplast-retaining sea slug Elysia crispata morphotype clarki.</title>
        <authorList>
            <person name="Eastman K.E."/>
            <person name="Pendleton A.L."/>
            <person name="Shaikh M.A."/>
            <person name="Suttiyut T."/>
            <person name="Ogas R."/>
            <person name="Tomko P."/>
            <person name="Gavelis G."/>
            <person name="Widhalm J.R."/>
            <person name="Wisecaver J.H."/>
        </authorList>
    </citation>
    <scope>NUCLEOTIDE SEQUENCE</scope>
    <source>
        <strain evidence="1">ECLA1</strain>
    </source>
</reference>
<keyword evidence="2" id="KW-1185">Reference proteome</keyword>
<dbReference type="EMBL" id="JAWDGP010007794">
    <property type="protein sequence ID" value="KAK3704594.1"/>
    <property type="molecule type" value="Genomic_DNA"/>
</dbReference>
<comment type="caution">
    <text evidence="1">The sequence shown here is derived from an EMBL/GenBank/DDBJ whole genome shotgun (WGS) entry which is preliminary data.</text>
</comment>
<proteinExistence type="predicted"/>
<protein>
    <submittedName>
        <fullName evidence="1">Uncharacterized protein</fullName>
    </submittedName>
</protein>
<accession>A0AAE1CKU6</accession>
<evidence type="ECO:0000313" key="1">
    <source>
        <dbReference type="EMBL" id="KAK3704594.1"/>
    </source>
</evidence>
<organism evidence="1 2">
    <name type="scientific">Elysia crispata</name>
    <name type="common">lettuce slug</name>
    <dbReference type="NCBI Taxonomy" id="231223"/>
    <lineage>
        <taxon>Eukaryota</taxon>
        <taxon>Metazoa</taxon>
        <taxon>Spiralia</taxon>
        <taxon>Lophotrochozoa</taxon>
        <taxon>Mollusca</taxon>
        <taxon>Gastropoda</taxon>
        <taxon>Heterobranchia</taxon>
        <taxon>Euthyneura</taxon>
        <taxon>Panpulmonata</taxon>
        <taxon>Sacoglossa</taxon>
        <taxon>Placobranchoidea</taxon>
        <taxon>Plakobranchidae</taxon>
        <taxon>Elysia</taxon>
    </lineage>
</organism>
<dbReference type="AlphaFoldDB" id="A0AAE1CKU6"/>